<dbReference type="EMBL" id="KL142403">
    <property type="protein sequence ID" value="KDR69322.1"/>
    <property type="molecule type" value="Genomic_DNA"/>
</dbReference>
<dbReference type="Proteomes" id="UP000027222">
    <property type="component" value="Unassembled WGS sequence"/>
</dbReference>
<accession>A0A067SH35</accession>
<reference evidence="3" key="1">
    <citation type="journal article" date="2014" name="Proc. Natl. Acad. Sci. U.S.A.">
        <title>Extensive sampling of basidiomycete genomes demonstrates inadequacy of the white-rot/brown-rot paradigm for wood decay fungi.</title>
        <authorList>
            <person name="Riley R."/>
            <person name="Salamov A.A."/>
            <person name="Brown D.W."/>
            <person name="Nagy L.G."/>
            <person name="Floudas D."/>
            <person name="Held B.W."/>
            <person name="Levasseur A."/>
            <person name="Lombard V."/>
            <person name="Morin E."/>
            <person name="Otillar R."/>
            <person name="Lindquist E.A."/>
            <person name="Sun H."/>
            <person name="LaButti K.M."/>
            <person name="Schmutz J."/>
            <person name="Jabbour D."/>
            <person name="Luo H."/>
            <person name="Baker S.E."/>
            <person name="Pisabarro A.G."/>
            <person name="Walton J.D."/>
            <person name="Blanchette R.A."/>
            <person name="Henrissat B."/>
            <person name="Martin F."/>
            <person name="Cullen D."/>
            <person name="Hibbett D.S."/>
            <person name="Grigoriev I.V."/>
        </authorList>
    </citation>
    <scope>NUCLEOTIDE SEQUENCE [LARGE SCALE GENOMIC DNA]</scope>
    <source>
        <strain evidence="3">CBS 339.88</strain>
    </source>
</reference>
<dbReference type="AlphaFoldDB" id="A0A067SH35"/>
<feature type="region of interest" description="Disordered" evidence="1">
    <location>
        <begin position="365"/>
        <end position="392"/>
    </location>
</feature>
<name>A0A067SH35_GALM3</name>
<evidence type="ECO:0000313" key="2">
    <source>
        <dbReference type="EMBL" id="KDR69322.1"/>
    </source>
</evidence>
<sequence length="392" mass="44685">MPPRISGPSGLSLGVIPEGRNAMGLPITATVKPGRPCLLPFKNDESMKWSLAKSIENHIPSFMSSNIMHGDAHTIQLWYPRPLAGADGQRHGVDVGDLAYLEESGEIRVLFNIFRSYEDNRASGARPPPKPYQHLEANLRDDYVRKQDIQKRQCYLSDNFKLNKTRNNEMRYEITSKKPARSGAIIVLPHGAVRSQLRNEFFGRARVKDYFRDYAPSWYHHLKDIRPIPNLENGTLLLVRETYCSRTWGIAAFESKHFVKDPISATFYQPGPNPYEYLWHSQDNRLKTNVGPSRTEMEALYGHEPPLNQCFAVVLSALHLDKNTWHTHFTRSSVKFSQTVSLESKSSHGSSRISSARRWSLRGSFKGKSKDTRTSHLDAEEDGDYELLVQET</sequence>
<dbReference type="HOGENOM" id="CLU_704081_0_0_1"/>
<organism evidence="2 3">
    <name type="scientific">Galerina marginata (strain CBS 339.88)</name>
    <dbReference type="NCBI Taxonomy" id="685588"/>
    <lineage>
        <taxon>Eukaryota</taxon>
        <taxon>Fungi</taxon>
        <taxon>Dikarya</taxon>
        <taxon>Basidiomycota</taxon>
        <taxon>Agaricomycotina</taxon>
        <taxon>Agaricomycetes</taxon>
        <taxon>Agaricomycetidae</taxon>
        <taxon>Agaricales</taxon>
        <taxon>Agaricineae</taxon>
        <taxon>Strophariaceae</taxon>
        <taxon>Galerina</taxon>
    </lineage>
</organism>
<evidence type="ECO:0000313" key="3">
    <source>
        <dbReference type="Proteomes" id="UP000027222"/>
    </source>
</evidence>
<proteinExistence type="predicted"/>
<gene>
    <name evidence="2" type="ORF">GALMADRAFT_928926</name>
</gene>
<feature type="compositionally biased region" description="Basic and acidic residues" evidence="1">
    <location>
        <begin position="368"/>
        <end position="378"/>
    </location>
</feature>
<dbReference type="OrthoDB" id="2690880at2759"/>
<protein>
    <submittedName>
        <fullName evidence="2">Uncharacterized protein</fullName>
    </submittedName>
</protein>
<evidence type="ECO:0000256" key="1">
    <source>
        <dbReference type="SAM" id="MobiDB-lite"/>
    </source>
</evidence>
<keyword evidence="3" id="KW-1185">Reference proteome</keyword>